<keyword evidence="3" id="KW-0175">Coiled coil</keyword>
<dbReference type="GO" id="GO:0051301">
    <property type="term" value="P:cell division"/>
    <property type="evidence" value="ECO:0007669"/>
    <property type="project" value="UniProtKB-UniRule"/>
</dbReference>
<dbReference type="InterPro" id="IPR013721">
    <property type="entry name" value="STAG"/>
</dbReference>
<feature type="compositionally biased region" description="Polar residues" evidence="4">
    <location>
        <begin position="1151"/>
        <end position="1170"/>
    </location>
</feature>
<feature type="region of interest" description="Disordered" evidence="4">
    <location>
        <begin position="1101"/>
        <end position="1133"/>
    </location>
</feature>
<comment type="subunit">
    <text evidence="2">Part of the cohesin complex which is composed of a heterodimer between a SMC1 protein (SMC1A or SMC1B) and SMC3, which are attached via their hinge domain, and RAD21 which link them at their heads, and one STAG protein.</text>
</comment>
<proteinExistence type="inferred from homology"/>
<reference evidence="6 7" key="1">
    <citation type="submission" date="2019-01" db="EMBL/GenBank/DDBJ databases">
        <title>A chromosome-scale genome assembly of the yellow perch, Perca flavescens.</title>
        <authorList>
            <person name="Feron R."/>
            <person name="Morvezen R."/>
            <person name="Bestin A."/>
            <person name="Haffray P."/>
            <person name="Klopp C."/>
            <person name="Zahm M."/>
            <person name="Cabau C."/>
            <person name="Roques C."/>
            <person name="Donnadieu C."/>
            <person name="Bouchez O."/>
            <person name="Christie M."/>
            <person name="Larson W."/>
            <person name="Guiguen Y."/>
        </authorList>
    </citation>
    <scope>NUCLEOTIDE SEQUENCE [LARGE SCALE GENOMIC DNA]</scope>
    <source>
        <strain evidence="6">YP-PL-M2</strain>
        <tissue evidence="6">Blood</tissue>
    </source>
</reference>
<dbReference type="Pfam" id="PF24571">
    <property type="entry name" value="HEAT_SCC3-SA"/>
    <property type="match status" value="1"/>
</dbReference>
<keyword evidence="2" id="KW-0158">Chromosome</keyword>
<feature type="compositionally biased region" description="Polar residues" evidence="4">
    <location>
        <begin position="1201"/>
        <end position="1213"/>
    </location>
</feature>
<dbReference type="STRING" id="8167.A0A484CWS4"/>
<keyword evidence="2" id="KW-0131">Cell cycle</keyword>
<sequence>MASGDSLLDSLEELDDFSDSGSDYEATTKATKRRKPPVTGLQPPKRPRRKAALRVSSTSSSPSPIPTPPNPSLQQHSQGTSRQASPRPVTRANEGNGGISAEDIYDAVRSGKSAMVTVVDEWLDSYKRSREAGLLVLINFIVQSCGCKGVVSREMLDSMQNAEIISTLTKEFNEDSVNYPLCTPGPQLRRFKASLCEFIRVLVSSCRNSLIFDEYLFPSLLALLTGMSDSQVRAFRHTSTLLAMKLMSGLVEVAVIVSVQLQTTQRQYDTENSKREQDRASGRLEELQATISELRENREEVSSMMNATFRGVFVHRYRDRLPEIRAACIEELGMWLKTDPEDFLNDGCLKYLGWTLHDKQSPVRLQCVRALQGLYQEKEFIGRLELFTSRFKERMLSMALDKDPEVAVEVVNLLLLIQQRTEEGLKEEECGHIYPLVYALNRGMASAAGVFLFNKLKSVIASDNQENDKSENAAFFQILISFYIQSEFHEHGAYLVDSLWDVARPELRDWETMTALLLQEAGLMYEEEGALIELMMCAIRQAAQATPPVGRTQGKKILGMKDKKVQEQDRRRVTTHFIPLLPQLLAKYSADAGKVSLLLKAPLYFNLEVYNSAPRLEKYLDLLLSQICGIVEKHTEATVLEACAQLASTLCSESYTFSSRAHLAFSQLLDSLTECFSTYLSDLLQGTADDDDVYSAATALKRIAALSSAKDPTGWKLFGSCLELLKSRMESRELDKELMVSALKCAAFYLMWAKVNAVNSTPAEGELNRLKKEMRSFCRVCQTCLSLNQAEIRDQAFELLCDLLLLYSTSSARSEPALQALVHLPSDSLRSEMAAFLLDYVFSDTEDAELNVENEEEMKIRLLQRKRNQLSGYCKLVIYGVLELSAATDVFKHYSKYFKDFGDIIKETLSKSKLISPIQSAKTVCLSLQQLFSEMLTEDHSRQDLGEIRDLAKRLAMSFGIDLHRVRKPLVALHMDGVRFAFREPREGEEQHVNVTFLEILSEFSFKLLQPDRTKLAAFVKSECPSAALSWPSVRMYQRSLEGRSSSKARKPEEGGDVVSTHSSPVAKRKRTTAQGSVASTIRGSWLDSSSIHSVLHTPALTSTAQRQSTKPLASKKPSATQSDISSDLSEDEFSLGSQIRKVRPVKRHQLSSSQTGPPLDQQDLNSHLTLLSLIEDEDEDAEREEPEIEDYESDSEHESTYTLPSTRHTSASILDELFE</sequence>
<dbReference type="GO" id="GO:0000785">
    <property type="term" value="C:chromatin"/>
    <property type="evidence" value="ECO:0007669"/>
    <property type="project" value="UniProtKB-UniRule"/>
</dbReference>
<keyword evidence="2" id="KW-0539">Nucleus</keyword>
<feature type="compositionally biased region" description="Polar residues" evidence="4">
    <location>
        <begin position="1101"/>
        <end position="1128"/>
    </location>
</feature>
<feature type="region of interest" description="Disordered" evidence="4">
    <location>
        <begin position="1145"/>
        <end position="1220"/>
    </location>
</feature>
<dbReference type="InterPro" id="IPR011989">
    <property type="entry name" value="ARM-like"/>
</dbReference>
<dbReference type="InterPro" id="IPR016024">
    <property type="entry name" value="ARM-type_fold"/>
</dbReference>
<dbReference type="PANTHER" id="PTHR11199">
    <property type="entry name" value="STROMAL ANTIGEN"/>
    <property type="match status" value="1"/>
</dbReference>
<feature type="compositionally biased region" description="Polar residues" evidence="4">
    <location>
        <begin position="73"/>
        <end position="84"/>
    </location>
</feature>
<comment type="similarity">
    <text evidence="1 2">Belongs to the SCC3 family.</text>
</comment>
<evidence type="ECO:0000256" key="4">
    <source>
        <dbReference type="SAM" id="MobiDB-lite"/>
    </source>
</evidence>
<feature type="region of interest" description="Disordered" evidence="4">
    <location>
        <begin position="1"/>
        <end position="99"/>
    </location>
</feature>
<evidence type="ECO:0000313" key="7">
    <source>
        <dbReference type="Proteomes" id="UP000295070"/>
    </source>
</evidence>
<evidence type="ECO:0000256" key="3">
    <source>
        <dbReference type="SAM" id="Coils"/>
    </source>
</evidence>
<feature type="compositionally biased region" description="Acidic residues" evidence="4">
    <location>
        <begin position="1175"/>
        <end position="1194"/>
    </location>
</feature>
<gene>
    <name evidence="6" type="ORF">EPR50_G00105590</name>
</gene>
<keyword evidence="2" id="KW-0132">Cell division</keyword>
<dbReference type="SUPFAM" id="SSF48371">
    <property type="entry name" value="ARM repeat"/>
    <property type="match status" value="1"/>
</dbReference>
<feature type="coiled-coil region" evidence="3">
    <location>
        <begin position="270"/>
        <end position="304"/>
    </location>
</feature>
<dbReference type="InterPro" id="IPR039662">
    <property type="entry name" value="Cohesin_Scc3/SA"/>
</dbReference>
<feature type="region of interest" description="Disordered" evidence="4">
    <location>
        <begin position="1042"/>
        <end position="1079"/>
    </location>
</feature>
<dbReference type="Pfam" id="PF08514">
    <property type="entry name" value="STAG"/>
    <property type="match status" value="1"/>
</dbReference>
<comment type="subcellular location">
    <subcellularLocation>
        <location evidence="2">Nucleus</location>
    </subcellularLocation>
    <subcellularLocation>
        <location evidence="2">Chromosome</location>
    </subcellularLocation>
    <subcellularLocation>
        <location evidence="2">Chromosome</location>
        <location evidence="2">Centromere</location>
    </subcellularLocation>
</comment>
<evidence type="ECO:0000259" key="5">
    <source>
        <dbReference type="PROSITE" id="PS51425"/>
    </source>
</evidence>
<dbReference type="Pfam" id="PF21581">
    <property type="entry name" value="SCD"/>
    <property type="match status" value="1"/>
</dbReference>
<dbReference type="GO" id="GO:0005634">
    <property type="term" value="C:nucleus"/>
    <property type="evidence" value="ECO:0007669"/>
    <property type="project" value="UniProtKB-SubCell"/>
</dbReference>
<name>A0A484CWS4_PERFV</name>
<comment type="function">
    <text evidence="2">Component of cohesin complex, a complex required for the cohesion of sister chromatids after DNA replication. The cohesin complex apparently forms a large proteinaceous ring within which sister chromatids can be trapped. At anaphase, the complex is cleaved and dissociates from chromatin, allowing sister chromatids to segregate.</text>
</comment>
<comment type="caution">
    <text evidence="6">The sequence shown here is derived from an EMBL/GenBank/DDBJ whole genome shotgun (WGS) entry which is preliminary data.</text>
</comment>
<organism evidence="6 7">
    <name type="scientific">Perca flavescens</name>
    <name type="common">American yellow perch</name>
    <name type="synonym">Morone flavescens</name>
    <dbReference type="NCBI Taxonomy" id="8167"/>
    <lineage>
        <taxon>Eukaryota</taxon>
        <taxon>Metazoa</taxon>
        <taxon>Chordata</taxon>
        <taxon>Craniata</taxon>
        <taxon>Vertebrata</taxon>
        <taxon>Euteleostomi</taxon>
        <taxon>Actinopterygii</taxon>
        <taxon>Neopterygii</taxon>
        <taxon>Teleostei</taxon>
        <taxon>Neoteleostei</taxon>
        <taxon>Acanthomorphata</taxon>
        <taxon>Eupercaria</taxon>
        <taxon>Perciformes</taxon>
        <taxon>Percoidei</taxon>
        <taxon>Percidae</taxon>
        <taxon>Percinae</taxon>
        <taxon>Perca</taxon>
    </lineage>
</organism>
<dbReference type="GO" id="GO:0007062">
    <property type="term" value="P:sister chromatid cohesion"/>
    <property type="evidence" value="ECO:0007669"/>
    <property type="project" value="UniProtKB-UniRule"/>
</dbReference>
<dbReference type="AlphaFoldDB" id="A0A484CWS4"/>
<dbReference type="InterPro" id="IPR056396">
    <property type="entry name" value="HEAT_SCC3-SA"/>
</dbReference>
<dbReference type="PANTHER" id="PTHR11199:SF10">
    <property type="entry name" value="COHESIN SUBUNIT SA"/>
    <property type="match status" value="1"/>
</dbReference>
<keyword evidence="7" id="KW-1185">Reference proteome</keyword>
<evidence type="ECO:0000256" key="1">
    <source>
        <dbReference type="ARBA" id="ARBA00005486"/>
    </source>
</evidence>
<dbReference type="GO" id="GO:0003682">
    <property type="term" value="F:chromatin binding"/>
    <property type="evidence" value="ECO:0007669"/>
    <property type="project" value="TreeGrafter"/>
</dbReference>
<protein>
    <recommendedName>
        <fullName evidence="2">Cohesin subunit SA</fullName>
    </recommendedName>
    <alternativeName>
        <fullName evidence="2">SCC3 homolog</fullName>
    </alternativeName>
    <alternativeName>
        <fullName evidence="2">Stromal antigen</fullName>
    </alternativeName>
</protein>
<feature type="domain" description="SCD" evidence="5">
    <location>
        <begin position="313"/>
        <end position="398"/>
    </location>
</feature>
<dbReference type="InterPro" id="IPR020839">
    <property type="entry name" value="SCD"/>
</dbReference>
<accession>A0A484CWS4</accession>
<evidence type="ECO:0000313" key="6">
    <source>
        <dbReference type="EMBL" id="TDH07398.1"/>
    </source>
</evidence>
<dbReference type="GO" id="GO:0007059">
    <property type="term" value="P:chromosome segregation"/>
    <property type="evidence" value="ECO:0007669"/>
    <property type="project" value="UniProtKB-KW"/>
</dbReference>
<dbReference type="PROSITE" id="PS51425">
    <property type="entry name" value="SCD"/>
    <property type="match status" value="1"/>
</dbReference>
<dbReference type="Proteomes" id="UP000295070">
    <property type="component" value="Chromosome 10"/>
</dbReference>
<dbReference type="GO" id="GO:0000775">
    <property type="term" value="C:chromosome, centromeric region"/>
    <property type="evidence" value="ECO:0007669"/>
    <property type="project" value="UniProtKB-SubCell"/>
</dbReference>
<dbReference type="GO" id="GO:0008278">
    <property type="term" value="C:cohesin complex"/>
    <property type="evidence" value="ECO:0007669"/>
    <property type="project" value="UniProtKB-UniRule"/>
</dbReference>
<keyword evidence="2" id="KW-0159">Chromosome partition</keyword>
<dbReference type="Gene3D" id="1.25.10.10">
    <property type="entry name" value="Leucine-rich Repeat Variant"/>
    <property type="match status" value="1"/>
</dbReference>
<dbReference type="EMBL" id="SCKG01000010">
    <property type="protein sequence ID" value="TDH07398.1"/>
    <property type="molecule type" value="Genomic_DNA"/>
</dbReference>
<evidence type="ECO:0000256" key="2">
    <source>
        <dbReference type="RuleBase" id="RU369063"/>
    </source>
</evidence>